<dbReference type="CDD" id="cd00419">
    <property type="entry name" value="Ferrochelatase_C"/>
    <property type="match status" value="1"/>
</dbReference>
<keyword evidence="3" id="KW-0350">Heme biosynthesis</keyword>
<protein>
    <recommendedName>
        <fullName evidence="8">Ferrochelatase</fullName>
    </recommendedName>
</protein>
<dbReference type="SUPFAM" id="SSF53800">
    <property type="entry name" value="Chelatase"/>
    <property type="match status" value="1"/>
</dbReference>
<sequence length="517" mass="55961">MTSLPHGGEGFWRAACAPNVTCRVEARAAAEMQVVVSSGTWEALSGPPAPSTPTTLHTLPLARRWQARGIRHWAASGAPAAAAAAVGAAAAALGPRRRREARCNATSVRASGNDLSFGLEEELTVSPPKARRRTGVLLLNIGTPASTSVEDVREYLSRFLADDRVIEIQPSWLKAILLQILLATRPQNSAENYKKVWDSERGSPLLFHSEDLASAIQRELGSEYLVRIGMAYSEPFVGDAIKSLAASGVDDVALVPMFPHFASSTTGSILANAYRTAAEEYCTPFLKIVPPFYDHPKYLAAMRQLIGEFVGPRGQDVDHLLFSFHGLPEAQCSKTDDTGGVCLRRPNCCGRLTRANRNCYRAQCFETARLLAKELDLEEGSWSIGFQSRLTLRGTIQWIRPYTDEAIVRLAEDGVRRLAIVAPSFTADCVETLEELGITGREEFEEAGGQELVVVPCLNSTGAWTQALSDIVREQLAGRVDPPREAVAAAVPESGMEVAPVLQGTPPRTNGTRVAKA</sequence>
<keyword evidence="2" id="KW-0408">Iron</keyword>
<dbReference type="InterPro" id="IPR001015">
    <property type="entry name" value="Ferrochelatase"/>
</dbReference>
<accession>A0A7S4T1B9</accession>
<dbReference type="UniPathway" id="UPA00252"/>
<dbReference type="InterPro" id="IPR033644">
    <property type="entry name" value="Ferrochelatase_C"/>
</dbReference>
<evidence type="ECO:0000256" key="6">
    <source>
        <dbReference type="RuleBase" id="RU004185"/>
    </source>
</evidence>
<evidence type="ECO:0000256" key="4">
    <source>
        <dbReference type="ARBA" id="ARBA00023239"/>
    </source>
</evidence>
<dbReference type="PANTHER" id="PTHR11108:SF1">
    <property type="entry name" value="FERROCHELATASE, MITOCHONDRIAL"/>
    <property type="match status" value="1"/>
</dbReference>
<evidence type="ECO:0000313" key="7">
    <source>
        <dbReference type="EMBL" id="CAE4662367.1"/>
    </source>
</evidence>
<dbReference type="HAMAP" id="MF_00323">
    <property type="entry name" value="Ferrochelatase"/>
    <property type="match status" value="1"/>
</dbReference>
<dbReference type="GO" id="GO:0004325">
    <property type="term" value="F:ferrochelatase activity"/>
    <property type="evidence" value="ECO:0007669"/>
    <property type="project" value="InterPro"/>
</dbReference>
<dbReference type="Gene3D" id="3.40.50.1400">
    <property type="match status" value="2"/>
</dbReference>
<dbReference type="GO" id="GO:0006783">
    <property type="term" value="P:heme biosynthetic process"/>
    <property type="evidence" value="ECO:0007669"/>
    <property type="project" value="UniProtKB-KW"/>
</dbReference>
<evidence type="ECO:0000256" key="5">
    <source>
        <dbReference type="ARBA" id="ARBA00023244"/>
    </source>
</evidence>
<evidence type="ECO:0000256" key="3">
    <source>
        <dbReference type="ARBA" id="ARBA00023133"/>
    </source>
</evidence>
<dbReference type="EMBL" id="HBNR01084736">
    <property type="protein sequence ID" value="CAE4662367.1"/>
    <property type="molecule type" value="Transcribed_RNA"/>
</dbReference>
<comment type="pathway">
    <text evidence="1">Porphyrin-containing compound metabolism; protoheme biosynthesis.</text>
</comment>
<dbReference type="NCBIfam" id="TIGR00109">
    <property type="entry name" value="hemH"/>
    <property type="match status" value="1"/>
</dbReference>
<dbReference type="Pfam" id="PF00762">
    <property type="entry name" value="Ferrochelatase"/>
    <property type="match status" value="1"/>
</dbReference>
<dbReference type="CDD" id="cd03411">
    <property type="entry name" value="Ferrochelatase_N"/>
    <property type="match status" value="1"/>
</dbReference>
<name>A0A7S4T1B9_9DINO</name>
<evidence type="ECO:0000256" key="2">
    <source>
        <dbReference type="ARBA" id="ARBA00023004"/>
    </source>
</evidence>
<organism evidence="7">
    <name type="scientific">Alexandrium monilatum</name>
    <dbReference type="NCBI Taxonomy" id="311494"/>
    <lineage>
        <taxon>Eukaryota</taxon>
        <taxon>Sar</taxon>
        <taxon>Alveolata</taxon>
        <taxon>Dinophyceae</taxon>
        <taxon>Gonyaulacales</taxon>
        <taxon>Pyrocystaceae</taxon>
        <taxon>Alexandrium</taxon>
    </lineage>
</organism>
<comment type="similarity">
    <text evidence="6">Belongs to the ferrochelatase family.</text>
</comment>
<proteinExistence type="inferred from homology"/>
<gene>
    <name evidence="7" type="ORF">AMON00008_LOCUS60670</name>
</gene>
<keyword evidence="5" id="KW-0627">Porphyrin biosynthesis</keyword>
<evidence type="ECO:0000256" key="1">
    <source>
        <dbReference type="ARBA" id="ARBA00004744"/>
    </source>
</evidence>
<dbReference type="InterPro" id="IPR033659">
    <property type="entry name" value="Ferrochelatase_N"/>
</dbReference>
<keyword evidence="4" id="KW-0456">Lyase</keyword>
<evidence type="ECO:0008006" key="8">
    <source>
        <dbReference type="Google" id="ProtNLM"/>
    </source>
</evidence>
<dbReference type="AlphaFoldDB" id="A0A7S4T1B9"/>
<dbReference type="PANTHER" id="PTHR11108">
    <property type="entry name" value="FERROCHELATASE"/>
    <property type="match status" value="1"/>
</dbReference>
<reference evidence="7" key="1">
    <citation type="submission" date="2021-01" db="EMBL/GenBank/DDBJ databases">
        <authorList>
            <person name="Corre E."/>
            <person name="Pelletier E."/>
            <person name="Niang G."/>
            <person name="Scheremetjew M."/>
            <person name="Finn R."/>
            <person name="Kale V."/>
            <person name="Holt S."/>
            <person name="Cochrane G."/>
            <person name="Meng A."/>
            <person name="Brown T."/>
            <person name="Cohen L."/>
        </authorList>
    </citation>
    <scope>NUCLEOTIDE SEQUENCE</scope>
    <source>
        <strain evidence="7">CCMP3105</strain>
    </source>
</reference>